<dbReference type="InterPro" id="IPR055170">
    <property type="entry name" value="GFO_IDH_MocA-like_dom"/>
</dbReference>
<keyword evidence="4" id="KW-1185">Reference proteome</keyword>
<dbReference type="PANTHER" id="PTHR43249">
    <property type="entry name" value="UDP-N-ACETYL-2-AMINO-2-DEOXY-D-GLUCURONATE OXIDASE"/>
    <property type="match status" value="1"/>
</dbReference>
<dbReference type="InterPro" id="IPR000683">
    <property type="entry name" value="Gfo/Idh/MocA-like_OxRdtase_N"/>
</dbReference>
<dbReference type="EMBL" id="CP060007">
    <property type="protein sequence ID" value="QNA44976.1"/>
    <property type="molecule type" value="Genomic_DNA"/>
</dbReference>
<dbReference type="InterPro" id="IPR036291">
    <property type="entry name" value="NAD(P)-bd_dom_sf"/>
</dbReference>
<evidence type="ECO:0000313" key="3">
    <source>
        <dbReference type="EMBL" id="QNA44976.1"/>
    </source>
</evidence>
<feature type="domain" description="Gfo/Idh/MocA-like oxidoreductase N-terminal" evidence="1">
    <location>
        <begin position="5"/>
        <end position="116"/>
    </location>
</feature>
<evidence type="ECO:0000259" key="1">
    <source>
        <dbReference type="Pfam" id="PF01408"/>
    </source>
</evidence>
<dbReference type="PANTHER" id="PTHR43249:SF1">
    <property type="entry name" value="D-GLUCOSIDE 3-DEHYDROGENASE"/>
    <property type="match status" value="1"/>
</dbReference>
<protein>
    <submittedName>
        <fullName evidence="3">Gfo/Idh/MocA family oxidoreductase</fullName>
    </submittedName>
</protein>
<dbReference type="SUPFAM" id="SSF55347">
    <property type="entry name" value="Glyceraldehyde-3-phosphate dehydrogenase-like, C-terminal domain"/>
    <property type="match status" value="1"/>
</dbReference>
<dbReference type="KEGG" id="lacs:H4075_01935"/>
<accession>A0A7G5XHM3</accession>
<dbReference type="GO" id="GO:0000166">
    <property type="term" value="F:nucleotide binding"/>
    <property type="evidence" value="ECO:0007669"/>
    <property type="project" value="InterPro"/>
</dbReference>
<dbReference type="AlphaFoldDB" id="A0A7G5XHM3"/>
<gene>
    <name evidence="3" type="ORF">H4075_01935</name>
</gene>
<dbReference type="Gene3D" id="3.30.360.10">
    <property type="entry name" value="Dihydrodipicolinate Reductase, domain 2"/>
    <property type="match status" value="1"/>
</dbReference>
<organism evidence="3 4">
    <name type="scientific">Lacibacter sediminis</name>
    <dbReference type="NCBI Taxonomy" id="2760713"/>
    <lineage>
        <taxon>Bacteria</taxon>
        <taxon>Pseudomonadati</taxon>
        <taxon>Bacteroidota</taxon>
        <taxon>Chitinophagia</taxon>
        <taxon>Chitinophagales</taxon>
        <taxon>Chitinophagaceae</taxon>
        <taxon>Lacibacter</taxon>
    </lineage>
</organism>
<evidence type="ECO:0000259" key="2">
    <source>
        <dbReference type="Pfam" id="PF22725"/>
    </source>
</evidence>
<evidence type="ECO:0000313" key="4">
    <source>
        <dbReference type="Proteomes" id="UP000515344"/>
    </source>
</evidence>
<dbReference type="Proteomes" id="UP000515344">
    <property type="component" value="Chromosome"/>
</dbReference>
<dbReference type="InterPro" id="IPR052515">
    <property type="entry name" value="Gfo/Idh/MocA_Oxidoreductase"/>
</dbReference>
<name>A0A7G5XHM3_9BACT</name>
<reference evidence="4" key="1">
    <citation type="submission" date="2020-08" db="EMBL/GenBank/DDBJ databases">
        <title>Lacibacter sp. S13-6-6 genome sequencing.</title>
        <authorList>
            <person name="Jin L."/>
        </authorList>
    </citation>
    <scope>NUCLEOTIDE SEQUENCE [LARGE SCALE GENOMIC DNA]</scope>
    <source>
        <strain evidence="4">S13-6-6</strain>
    </source>
</reference>
<dbReference type="RefSeq" id="WP_182803629.1">
    <property type="nucleotide sequence ID" value="NZ_CP060007.1"/>
</dbReference>
<dbReference type="Gene3D" id="3.40.50.720">
    <property type="entry name" value="NAD(P)-binding Rossmann-like Domain"/>
    <property type="match status" value="1"/>
</dbReference>
<dbReference type="Pfam" id="PF22725">
    <property type="entry name" value="GFO_IDH_MocA_C3"/>
    <property type="match status" value="1"/>
</dbReference>
<dbReference type="SUPFAM" id="SSF51735">
    <property type="entry name" value="NAD(P)-binding Rossmann-fold domains"/>
    <property type="match status" value="1"/>
</dbReference>
<dbReference type="Pfam" id="PF01408">
    <property type="entry name" value="GFO_IDH_MocA"/>
    <property type="match status" value="1"/>
</dbReference>
<feature type="domain" description="GFO/IDH/MocA-like oxidoreductase" evidence="2">
    <location>
        <begin position="131"/>
        <end position="253"/>
    </location>
</feature>
<sequence length="334" mass="36968">MKKTRFLLAGCGTIGERHARLAVEKGVLVAVCDIDEKKAKAFSAKHDCYGYTSLKDMLRNEEADAMLVCTPNGLHAIHSISGLKAGLHVLCEKPMAISSVDCKRMINAATKAKKHLLIVKQNRLNPPVAIVKTLLDKKKLGKIYSVQVNCLWNRGAKYYQQSNWRGTKELDGGVLFTQFSHFIDLLYWFLGEVKTVKGFTANVAHQQLIEVEDTGVFSFVTQGGVPGTLHYSTNTTNKNYEGSITILAEKATIKIGGPYLNTIEYQEPVLIDTAKLVAGNAANQYKGYEGSMNNHARVYDAFLQVIAGKQKKYVSGEEGIHSVKMIEQFYKAAK</sequence>
<proteinExistence type="predicted"/>